<organism evidence="2 3">
    <name type="scientific">Pseudocercospora fuligena</name>
    <dbReference type="NCBI Taxonomy" id="685502"/>
    <lineage>
        <taxon>Eukaryota</taxon>
        <taxon>Fungi</taxon>
        <taxon>Dikarya</taxon>
        <taxon>Ascomycota</taxon>
        <taxon>Pezizomycotina</taxon>
        <taxon>Dothideomycetes</taxon>
        <taxon>Dothideomycetidae</taxon>
        <taxon>Mycosphaerellales</taxon>
        <taxon>Mycosphaerellaceae</taxon>
        <taxon>Pseudocercospora</taxon>
    </lineage>
</organism>
<keyword evidence="3" id="KW-1185">Reference proteome</keyword>
<dbReference type="AlphaFoldDB" id="A0A8H6RQD5"/>
<dbReference type="InterPro" id="IPR038883">
    <property type="entry name" value="AN11006-like"/>
</dbReference>
<dbReference type="Proteomes" id="UP000660729">
    <property type="component" value="Unassembled WGS sequence"/>
</dbReference>
<dbReference type="PANTHER" id="PTHR42085:SF1">
    <property type="entry name" value="F-BOX DOMAIN-CONTAINING PROTEIN"/>
    <property type="match status" value="1"/>
</dbReference>
<accession>A0A8H6RQD5</accession>
<dbReference type="OrthoDB" id="3816007at2759"/>
<comment type="caution">
    <text evidence="2">The sequence shown here is derived from an EMBL/GenBank/DDBJ whole genome shotgun (WGS) entry which is preliminary data.</text>
</comment>
<proteinExistence type="predicted"/>
<gene>
    <name evidence="2" type="ORF">HII31_03508</name>
</gene>
<evidence type="ECO:0000313" key="2">
    <source>
        <dbReference type="EMBL" id="KAF7195302.1"/>
    </source>
</evidence>
<feature type="domain" description="DUF7730" evidence="1">
    <location>
        <begin position="3"/>
        <end position="85"/>
    </location>
</feature>
<dbReference type="InterPro" id="IPR056632">
    <property type="entry name" value="DUF7730"/>
</dbReference>
<sequence>MDSSPLGKLSAELRNEIYGLALSFEDTIHIRYTSDIPLESKERFKSDIRLESTEPRATAFLQTCRQIHSEATAMFYANNAFSLELPDVLCIGKIDVSSGIVAFQQFSQPIGDMIKHICVDVEYHQLLACMSVTIAELKQVNSQIDELRGIARSLHVESFKCNLILKPYIAQERKRFDVQLDMSNYVSSRKNAIAGLLEERKIFAAYGKPVPHRIRFPSWFLRRLEEYEGM</sequence>
<evidence type="ECO:0000313" key="3">
    <source>
        <dbReference type="Proteomes" id="UP000660729"/>
    </source>
</evidence>
<dbReference type="Pfam" id="PF24864">
    <property type="entry name" value="DUF7730"/>
    <property type="match status" value="1"/>
</dbReference>
<evidence type="ECO:0000259" key="1">
    <source>
        <dbReference type="Pfam" id="PF24864"/>
    </source>
</evidence>
<dbReference type="PANTHER" id="PTHR42085">
    <property type="entry name" value="F-BOX DOMAIN-CONTAINING PROTEIN"/>
    <property type="match status" value="1"/>
</dbReference>
<name>A0A8H6RQD5_9PEZI</name>
<dbReference type="EMBL" id="JABCIY010000041">
    <property type="protein sequence ID" value="KAF7195302.1"/>
    <property type="molecule type" value="Genomic_DNA"/>
</dbReference>
<reference evidence="2" key="1">
    <citation type="submission" date="2020-04" db="EMBL/GenBank/DDBJ databases">
        <title>Draft genome resource of the tomato pathogen Pseudocercospora fuligena.</title>
        <authorList>
            <person name="Zaccaron A."/>
        </authorList>
    </citation>
    <scope>NUCLEOTIDE SEQUENCE</scope>
    <source>
        <strain evidence="2">PF001</strain>
    </source>
</reference>
<protein>
    <recommendedName>
        <fullName evidence="1">DUF7730 domain-containing protein</fullName>
    </recommendedName>
</protein>